<keyword evidence="13" id="KW-0411">Iron-sulfur</keyword>
<comment type="catalytic activity">
    <reaction evidence="15">
        <text>2 nitric oxide + NADH + 2 O2 = 2 nitrate + NAD(+) + H(+)</text>
        <dbReference type="Rhea" id="RHEA:19469"/>
        <dbReference type="ChEBI" id="CHEBI:15378"/>
        <dbReference type="ChEBI" id="CHEBI:15379"/>
        <dbReference type="ChEBI" id="CHEBI:16480"/>
        <dbReference type="ChEBI" id="CHEBI:17632"/>
        <dbReference type="ChEBI" id="CHEBI:57540"/>
        <dbReference type="ChEBI" id="CHEBI:57945"/>
        <dbReference type="EC" id="1.14.12.17"/>
    </reaction>
</comment>
<comment type="similarity">
    <text evidence="17">In the N-terminal section; belongs to the FAD-binding oxidoreductase type 6 family.</text>
</comment>
<organism evidence="21 22">
    <name type="scientific">Azorhizobium oxalatiphilum</name>
    <dbReference type="NCBI Taxonomy" id="980631"/>
    <lineage>
        <taxon>Bacteria</taxon>
        <taxon>Pseudomonadati</taxon>
        <taxon>Pseudomonadota</taxon>
        <taxon>Alphaproteobacteria</taxon>
        <taxon>Hyphomicrobiales</taxon>
        <taxon>Xanthobacteraceae</taxon>
        <taxon>Azorhizobium</taxon>
    </lineage>
</organism>
<dbReference type="PROSITE" id="PS51085">
    <property type="entry name" value="2FE2S_FER_2"/>
    <property type="match status" value="1"/>
</dbReference>
<dbReference type="SUPFAM" id="SSF63380">
    <property type="entry name" value="Riboflavin synthase domain-like"/>
    <property type="match status" value="1"/>
</dbReference>
<dbReference type="Pfam" id="PF00175">
    <property type="entry name" value="NAD_binding_1"/>
    <property type="match status" value="1"/>
</dbReference>
<comment type="cofactor">
    <cofactor evidence="1">
        <name>heme b</name>
        <dbReference type="ChEBI" id="CHEBI:60344"/>
    </cofactor>
</comment>
<dbReference type="Pfam" id="PF00111">
    <property type="entry name" value="Fer2"/>
    <property type="match status" value="1"/>
</dbReference>
<evidence type="ECO:0000256" key="11">
    <source>
        <dbReference type="ARBA" id="ARBA00023002"/>
    </source>
</evidence>
<dbReference type="InterPro" id="IPR039261">
    <property type="entry name" value="FNR_nucleotide-bd"/>
</dbReference>
<evidence type="ECO:0000256" key="3">
    <source>
        <dbReference type="ARBA" id="ARBA00006401"/>
    </source>
</evidence>
<feature type="region of interest" description="Disordered" evidence="18">
    <location>
        <begin position="409"/>
        <end position="429"/>
    </location>
</feature>
<evidence type="ECO:0000313" key="22">
    <source>
        <dbReference type="Proteomes" id="UP000606044"/>
    </source>
</evidence>
<dbReference type="PROSITE" id="PS51384">
    <property type="entry name" value="FAD_FR"/>
    <property type="match status" value="1"/>
</dbReference>
<dbReference type="Gene3D" id="3.40.50.80">
    <property type="entry name" value="Nucleotide-binding domain of ferredoxin-NADP reductase (FNR) module"/>
    <property type="match status" value="1"/>
</dbReference>
<feature type="domain" description="FAD-binding FR-type" evidence="20">
    <location>
        <begin position="164"/>
        <end position="270"/>
    </location>
</feature>
<evidence type="ECO:0000256" key="1">
    <source>
        <dbReference type="ARBA" id="ARBA00001970"/>
    </source>
</evidence>
<dbReference type="InterPro" id="IPR050415">
    <property type="entry name" value="MRET"/>
</dbReference>
<evidence type="ECO:0000256" key="15">
    <source>
        <dbReference type="ARBA" id="ARBA00048649"/>
    </source>
</evidence>
<evidence type="ECO:0000256" key="10">
    <source>
        <dbReference type="ARBA" id="ARBA00022857"/>
    </source>
</evidence>
<dbReference type="Gene3D" id="3.10.20.30">
    <property type="match status" value="1"/>
</dbReference>
<evidence type="ECO:0000256" key="13">
    <source>
        <dbReference type="ARBA" id="ARBA00023014"/>
    </source>
</evidence>
<evidence type="ECO:0000256" key="9">
    <source>
        <dbReference type="ARBA" id="ARBA00022827"/>
    </source>
</evidence>
<keyword evidence="6" id="KW-0285">Flavoprotein</keyword>
<feature type="domain" description="2Fe-2S ferredoxin-type" evidence="19">
    <location>
        <begin position="433"/>
        <end position="515"/>
    </location>
</feature>
<evidence type="ECO:0000256" key="16">
    <source>
        <dbReference type="ARBA" id="ARBA00049433"/>
    </source>
</evidence>
<protein>
    <recommendedName>
        <fullName evidence="4">nitric oxide dioxygenase</fullName>
        <ecNumber evidence="4">1.14.12.17</ecNumber>
    </recommendedName>
</protein>
<accession>A0A917C4I5</accession>
<proteinExistence type="inferred from homology"/>
<dbReference type="InterPro" id="IPR012675">
    <property type="entry name" value="Beta-grasp_dom_sf"/>
</dbReference>
<dbReference type="EC" id="1.14.12.17" evidence="4"/>
<dbReference type="GO" id="GO:0008941">
    <property type="term" value="F:nitric oxide dioxygenase NAD(P)H activity"/>
    <property type="evidence" value="ECO:0007669"/>
    <property type="project" value="UniProtKB-EC"/>
</dbReference>
<keyword evidence="11" id="KW-0560">Oxidoreductase</keyword>
<evidence type="ECO:0000256" key="6">
    <source>
        <dbReference type="ARBA" id="ARBA00022630"/>
    </source>
</evidence>
<dbReference type="InterPro" id="IPR017938">
    <property type="entry name" value="Riboflavin_synthase-like_b-brl"/>
</dbReference>
<evidence type="ECO:0000256" key="14">
    <source>
        <dbReference type="ARBA" id="ARBA00023027"/>
    </source>
</evidence>
<comment type="caution">
    <text evidence="21">The sequence shown here is derived from an EMBL/GenBank/DDBJ whole genome shotgun (WGS) entry which is preliminary data.</text>
</comment>
<dbReference type="PANTHER" id="PTHR47354:SF6">
    <property type="entry name" value="NADH OXIDOREDUCTASE HCR"/>
    <property type="match status" value="1"/>
</dbReference>
<evidence type="ECO:0000256" key="4">
    <source>
        <dbReference type="ARBA" id="ARBA00012229"/>
    </source>
</evidence>
<evidence type="ECO:0000256" key="5">
    <source>
        <dbReference type="ARBA" id="ARBA00022617"/>
    </source>
</evidence>
<evidence type="ECO:0000259" key="20">
    <source>
        <dbReference type="PROSITE" id="PS51384"/>
    </source>
</evidence>
<dbReference type="SUPFAM" id="SSF54292">
    <property type="entry name" value="2Fe-2S ferredoxin-like"/>
    <property type="match status" value="1"/>
</dbReference>
<keyword evidence="14" id="KW-0520">NAD</keyword>
<dbReference type="Gene3D" id="2.40.30.10">
    <property type="entry name" value="Translation factors"/>
    <property type="match status" value="1"/>
</dbReference>
<dbReference type="PANTHER" id="PTHR47354">
    <property type="entry name" value="NADH OXIDOREDUCTASE HCR"/>
    <property type="match status" value="1"/>
</dbReference>
<evidence type="ECO:0000256" key="2">
    <source>
        <dbReference type="ARBA" id="ARBA00001974"/>
    </source>
</evidence>
<dbReference type="InterPro" id="IPR008333">
    <property type="entry name" value="Cbr1-like_FAD-bd_dom"/>
</dbReference>
<comment type="similarity">
    <text evidence="3">In the C-terminal section; belongs to the flavoprotein pyridine nucleotide cytochrome reductase family.</text>
</comment>
<evidence type="ECO:0000256" key="7">
    <source>
        <dbReference type="ARBA" id="ARBA00022714"/>
    </source>
</evidence>
<evidence type="ECO:0000256" key="12">
    <source>
        <dbReference type="ARBA" id="ARBA00023004"/>
    </source>
</evidence>
<dbReference type="GO" id="GO:0046872">
    <property type="term" value="F:metal ion binding"/>
    <property type="evidence" value="ECO:0007669"/>
    <property type="project" value="UniProtKB-KW"/>
</dbReference>
<evidence type="ECO:0000256" key="8">
    <source>
        <dbReference type="ARBA" id="ARBA00022723"/>
    </source>
</evidence>
<keyword evidence="9" id="KW-0274">FAD</keyword>
<evidence type="ECO:0000313" key="21">
    <source>
        <dbReference type="EMBL" id="GGF68520.1"/>
    </source>
</evidence>
<keyword evidence="10" id="KW-0521">NADP</keyword>
<reference evidence="21" key="1">
    <citation type="journal article" date="2014" name="Int. J. Syst. Evol. Microbiol.">
        <title>Complete genome sequence of Corynebacterium casei LMG S-19264T (=DSM 44701T), isolated from a smear-ripened cheese.</title>
        <authorList>
            <consortium name="US DOE Joint Genome Institute (JGI-PGF)"/>
            <person name="Walter F."/>
            <person name="Albersmeier A."/>
            <person name="Kalinowski J."/>
            <person name="Ruckert C."/>
        </authorList>
    </citation>
    <scope>NUCLEOTIDE SEQUENCE</scope>
    <source>
        <strain evidence="21">CCM 7897</strain>
    </source>
</reference>
<dbReference type="AlphaFoldDB" id="A0A917C4I5"/>
<evidence type="ECO:0000259" key="19">
    <source>
        <dbReference type="PROSITE" id="PS51085"/>
    </source>
</evidence>
<keyword evidence="8" id="KW-0479">Metal-binding</keyword>
<dbReference type="SUPFAM" id="SSF52343">
    <property type="entry name" value="Ferredoxin reductase-like, C-terminal NADP-linked domain"/>
    <property type="match status" value="1"/>
</dbReference>
<gene>
    <name evidence="21" type="ORF">GCM10007301_30240</name>
</gene>
<keyword evidence="22" id="KW-1185">Reference proteome</keyword>
<dbReference type="Proteomes" id="UP000606044">
    <property type="component" value="Unassembled WGS sequence"/>
</dbReference>
<dbReference type="InterPro" id="IPR001041">
    <property type="entry name" value="2Fe-2S_ferredoxin-type"/>
</dbReference>
<dbReference type="RefSeq" id="WP_188580021.1">
    <property type="nucleotide sequence ID" value="NZ_BMCT01000004.1"/>
</dbReference>
<comment type="catalytic activity">
    <reaction evidence="16">
        <text>2 nitric oxide + NADPH + 2 O2 = 2 nitrate + NADP(+) + H(+)</text>
        <dbReference type="Rhea" id="RHEA:19465"/>
        <dbReference type="ChEBI" id="CHEBI:15378"/>
        <dbReference type="ChEBI" id="CHEBI:15379"/>
        <dbReference type="ChEBI" id="CHEBI:16480"/>
        <dbReference type="ChEBI" id="CHEBI:17632"/>
        <dbReference type="ChEBI" id="CHEBI:57783"/>
        <dbReference type="ChEBI" id="CHEBI:58349"/>
        <dbReference type="EC" id="1.14.12.17"/>
    </reaction>
</comment>
<dbReference type="PRINTS" id="PR00410">
    <property type="entry name" value="PHEHYDRXLASE"/>
</dbReference>
<keyword evidence="7" id="KW-0001">2Fe-2S</keyword>
<dbReference type="FunFam" id="3.40.50.80:FF:000010">
    <property type="entry name" value="Flavohemoprotein"/>
    <property type="match status" value="1"/>
</dbReference>
<keyword evidence="12" id="KW-0408">Iron</keyword>
<dbReference type="Pfam" id="PF00970">
    <property type="entry name" value="FAD_binding_6"/>
    <property type="match status" value="1"/>
</dbReference>
<evidence type="ECO:0000256" key="18">
    <source>
        <dbReference type="SAM" id="MobiDB-lite"/>
    </source>
</evidence>
<reference evidence="21" key="2">
    <citation type="submission" date="2020-09" db="EMBL/GenBank/DDBJ databases">
        <authorList>
            <person name="Sun Q."/>
            <person name="Sedlacek I."/>
        </authorList>
    </citation>
    <scope>NUCLEOTIDE SEQUENCE</scope>
    <source>
        <strain evidence="21">CCM 7897</strain>
    </source>
</reference>
<sequence length="515" mass="55792">MSEIELREQLLASAGLAGLYDPPGNIVLSKVQRSFDHHTANFVGAATFIALHVRDGKGNPFPLLFGGSQGFVRVINATTLRIAVPASAWPGDRLPLDGDATYEVGLLFVIPGVKETLRMKGHLAQAPDAGFALEFRLDNAFFHCAKAFIRSKLWDQPVAEETWQGLKPFRCVRKERESAVITSFYLVREDGGAPPLFSPGQHVQVEVDVPGEPAPLRRAYSLSCAPGQNELRISVKREAAPGLVSNFLHDHVEVGTSIRLGPPAGRFILREDSGRPVVLLSAGVGLTPMVSMLDHLVATGSRREIWFLHAAISGREHAMSSHVRALAARHANVHVHVCYEHPTAHDRLYGQFEAEGRLGIETLKRRLPWGDYDYYLCGPGRFMTAFIEGLNAHGVPRDRIRWEAFGPATAPASPQAGTAGTSPTAPPNVDEGPTITFARSGMSMPWTDGYTSLLEFAEAHSVPVRSICRVGDCMTCSTRILSGTVDHSPTDIELPGPGTALLCCAVPKGPLSLDL</sequence>
<evidence type="ECO:0000256" key="17">
    <source>
        <dbReference type="ARBA" id="ARBA00061434"/>
    </source>
</evidence>
<dbReference type="CDD" id="cd00207">
    <property type="entry name" value="fer2"/>
    <property type="match status" value="1"/>
</dbReference>
<dbReference type="InterPro" id="IPR017927">
    <property type="entry name" value="FAD-bd_FR_type"/>
</dbReference>
<dbReference type="InterPro" id="IPR036010">
    <property type="entry name" value="2Fe-2S_ferredoxin-like_sf"/>
</dbReference>
<comment type="cofactor">
    <cofactor evidence="2">
        <name>FAD</name>
        <dbReference type="ChEBI" id="CHEBI:57692"/>
    </cofactor>
</comment>
<dbReference type="InterPro" id="IPR001433">
    <property type="entry name" value="OxRdtase_FAD/NAD-bd"/>
</dbReference>
<dbReference type="CDD" id="cd06184">
    <property type="entry name" value="flavohem_like_fad_nad_binding"/>
    <property type="match status" value="1"/>
</dbReference>
<keyword evidence="5" id="KW-0349">Heme</keyword>
<dbReference type="EMBL" id="BMCT01000004">
    <property type="protein sequence ID" value="GGF68520.1"/>
    <property type="molecule type" value="Genomic_DNA"/>
</dbReference>
<name>A0A917C4I5_9HYPH</name>
<dbReference type="GO" id="GO:0051537">
    <property type="term" value="F:2 iron, 2 sulfur cluster binding"/>
    <property type="evidence" value="ECO:0007669"/>
    <property type="project" value="UniProtKB-KW"/>
</dbReference>